<gene>
    <name evidence="2" type="ORF">QYE76_067308</name>
</gene>
<dbReference type="SMART" id="SM00256">
    <property type="entry name" value="FBOX"/>
    <property type="match status" value="1"/>
</dbReference>
<evidence type="ECO:0000313" key="2">
    <source>
        <dbReference type="EMBL" id="KAK1649503.1"/>
    </source>
</evidence>
<evidence type="ECO:0000313" key="3">
    <source>
        <dbReference type="Proteomes" id="UP001231189"/>
    </source>
</evidence>
<dbReference type="Proteomes" id="UP001231189">
    <property type="component" value="Unassembled WGS sequence"/>
</dbReference>
<name>A0AAD8WAU8_LOLMU</name>
<keyword evidence="3" id="KW-1185">Reference proteome</keyword>
<dbReference type="Pfam" id="PF00646">
    <property type="entry name" value="F-box"/>
    <property type="match status" value="1"/>
</dbReference>
<dbReference type="Gene3D" id="1.20.1280.50">
    <property type="match status" value="1"/>
</dbReference>
<dbReference type="SUPFAM" id="SSF82171">
    <property type="entry name" value="DPP6 N-terminal domain-like"/>
    <property type="match status" value="1"/>
</dbReference>
<protein>
    <recommendedName>
        <fullName evidence="1">F-box domain-containing protein</fullName>
    </recommendedName>
</protein>
<dbReference type="PANTHER" id="PTHR35546:SF125">
    <property type="entry name" value="F-BOX DOMAIN-CONTAINING PROTEIN"/>
    <property type="match status" value="1"/>
</dbReference>
<sequence length="368" mass="41816">MEEKSPKKLQTDPPASLTDDLIVEILSRLPVPLVHRCRCVSKTWRDLISHPDHRKKLPQTLAGFFYGSYHSGHVPRISRHFADVSAAGPHIPVDASLPFLPKYSNVDQLDNCNGLVLCRCYKTPSEDEFDYIVCNPVTQRWLELPPHPTPDEPDCISIVRLAFNPAVSSHFHVFQFEETDEEMRITGVNIYSSQRGAWNHKDSEWDAYTVLPFTTRSVFVNGMLHLITAEPALVTLDTEGKSWGTIHMPHSPYFGFIGLSRGCLHYVTMTPDSKISVLCLEDYDSKEWVLKFTVRTEELFGGTEQAGSMIAIHPYGDIIFLSSRDTGTLASYDMRRQEFRRICNLEEGFTGPYLPYIPLFTKSVVDED</sequence>
<dbReference type="InterPro" id="IPR036047">
    <property type="entry name" value="F-box-like_dom_sf"/>
</dbReference>
<dbReference type="Pfam" id="PF24750">
    <property type="entry name" value="b-prop_At3g26010-like"/>
    <property type="match status" value="1"/>
</dbReference>
<proteinExistence type="predicted"/>
<dbReference type="InterPro" id="IPR017451">
    <property type="entry name" value="F-box-assoc_interact_dom"/>
</dbReference>
<dbReference type="SUPFAM" id="SSF81383">
    <property type="entry name" value="F-box domain"/>
    <property type="match status" value="1"/>
</dbReference>
<feature type="domain" description="F-box" evidence="1">
    <location>
        <begin position="17"/>
        <end position="57"/>
    </location>
</feature>
<dbReference type="InterPro" id="IPR055290">
    <property type="entry name" value="At3g26010-like"/>
</dbReference>
<organism evidence="2 3">
    <name type="scientific">Lolium multiflorum</name>
    <name type="common">Italian ryegrass</name>
    <name type="synonym">Lolium perenne subsp. multiflorum</name>
    <dbReference type="NCBI Taxonomy" id="4521"/>
    <lineage>
        <taxon>Eukaryota</taxon>
        <taxon>Viridiplantae</taxon>
        <taxon>Streptophyta</taxon>
        <taxon>Embryophyta</taxon>
        <taxon>Tracheophyta</taxon>
        <taxon>Spermatophyta</taxon>
        <taxon>Magnoliopsida</taxon>
        <taxon>Liliopsida</taxon>
        <taxon>Poales</taxon>
        <taxon>Poaceae</taxon>
        <taxon>BOP clade</taxon>
        <taxon>Pooideae</taxon>
        <taxon>Poodae</taxon>
        <taxon>Poeae</taxon>
        <taxon>Poeae Chloroplast Group 2 (Poeae type)</taxon>
        <taxon>Loliodinae</taxon>
        <taxon>Loliinae</taxon>
        <taxon>Lolium</taxon>
    </lineage>
</organism>
<dbReference type="EMBL" id="JAUUTY010000004">
    <property type="protein sequence ID" value="KAK1649503.1"/>
    <property type="molecule type" value="Genomic_DNA"/>
</dbReference>
<reference evidence="2" key="1">
    <citation type="submission" date="2023-07" db="EMBL/GenBank/DDBJ databases">
        <title>A chromosome-level genome assembly of Lolium multiflorum.</title>
        <authorList>
            <person name="Chen Y."/>
            <person name="Copetti D."/>
            <person name="Kolliker R."/>
            <person name="Studer B."/>
        </authorList>
    </citation>
    <scope>NUCLEOTIDE SEQUENCE</scope>
    <source>
        <strain evidence="2">02402/16</strain>
        <tissue evidence="2">Leaf</tissue>
    </source>
</reference>
<dbReference type="AlphaFoldDB" id="A0AAD8WAU8"/>
<dbReference type="CDD" id="cd22157">
    <property type="entry name" value="F-box_AtFBW1-like"/>
    <property type="match status" value="1"/>
</dbReference>
<accession>A0AAD8WAU8</accession>
<dbReference type="InterPro" id="IPR056592">
    <property type="entry name" value="Beta-prop_At3g26010-like"/>
</dbReference>
<comment type="caution">
    <text evidence="2">The sequence shown here is derived from an EMBL/GenBank/DDBJ whole genome shotgun (WGS) entry which is preliminary data.</text>
</comment>
<evidence type="ECO:0000259" key="1">
    <source>
        <dbReference type="SMART" id="SM00256"/>
    </source>
</evidence>
<dbReference type="InterPro" id="IPR001810">
    <property type="entry name" value="F-box_dom"/>
</dbReference>
<dbReference type="NCBIfam" id="TIGR01640">
    <property type="entry name" value="F_box_assoc_1"/>
    <property type="match status" value="1"/>
</dbReference>
<dbReference type="PANTHER" id="PTHR35546">
    <property type="entry name" value="F-BOX PROTEIN INTERACTION DOMAIN PROTEIN-RELATED"/>
    <property type="match status" value="1"/>
</dbReference>